<reference evidence="4 5" key="1">
    <citation type="journal article" date="2013" name="BMC Genomics">
        <title>The miniature genome of a carnivorous plant Genlisea aurea contains a low number of genes and short non-coding sequences.</title>
        <authorList>
            <person name="Leushkin E.V."/>
            <person name="Sutormin R.A."/>
            <person name="Nabieva E.R."/>
            <person name="Penin A.A."/>
            <person name="Kondrashov A.S."/>
            <person name="Logacheva M.D."/>
        </authorList>
    </citation>
    <scope>NUCLEOTIDE SEQUENCE [LARGE SCALE GENOMIC DNA]</scope>
</reference>
<organism evidence="4 5">
    <name type="scientific">Genlisea aurea</name>
    <dbReference type="NCBI Taxonomy" id="192259"/>
    <lineage>
        <taxon>Eukaryota</taxon>
        <taxon>Viridiplantae</taxon>
        <taxon>Streptophyta</taxon>
        <taxon>Embryophyta</taxon>
        <taxon>Tracheophyta</taxon>
        <taxon>Spermatophyta</taxon>
        <taxon>Magnoliopsida</taxon>
        <taxon>eudicotyledons</taxon>
        <taxon>Gunneridae</taxon>
        <taxon>Pentapetalae</taxon>
        <taxon>asterids</taxon>
        <taxon>lamiids</taxon>
        <taxon>Lamiales</taxon>
        <taxon>Lentibulariaceae</taxon>
        <taxon>Genlisea</taxon>
    </lineage>
</organism>
<keyword evidence="1 2" id="KW-0175">Coiled coil</keyword>
<evidence type="ECO:0008006" key="6">
    <source>
        <dbReference type="Google" id="ProtNLM"/>
    </source>
</evidence>
<feature type="coiled-coil region" evidence="2">
    <location>
        <begin position="218"/>
        <end position="582"/>
    </location>
</feature>
<proteinExistence type="predicted"/>
<dbReference type="Proteomes" id="UP000015453">
    <property type="component" value="Unassembled WGS sequence"/>
</dbReference>
<dbReference type="PANTHER" id="PTHR23160:SF20">
    <property type="entry name" value="OS02G0439200 PROTEIN"/>
    <property type="match status" value="1"/>
</dbReference>
<evidence type="ECO:0000313" key="5">
    <source>
        <dbReference type="Proteomes" id="UP000015453"/>
    </source>
</evidence>
<dbReference type="PANTHER" id="PTHR23160">
    <property type="entry name" value="SYNAPTONEMAL COMPLEX PROTEIN-RELATED"/>
    <property type="match status" value="1"/>
</dbReference>
<feature type="coiled-coil region" evidence="2">
    <location>
        <begin position="94"/>
        <end position="185"/>
    </location>
</feature>
<feature type="compositionally biased region" description="Acidic residues" evidence="3">
    <location>
        <begin position="728"/>
        <end position="742"/>
    </location>
</feature>
<evidence type="ECO:0000256" key="2">
    <source>
        <dbReference type="SAM" id="Coils"/>
    </source>
</evidence>
<feature type="non-terminal residue" evidence="4">
    <location>
        <position position="798"/>
    </location>
</feature>
<feature type="compositionally biased region" description="Basic and acidic residues" evidence="3">
    <location>
        <begin position="695"/>
        <end position="710"/>
    </location>
</feature>
<evidence type="ECO:0000313" key="4">
    <source>
        <dbReference type="EMBL" id="EPS58341.1"/>
    </source>
</evidence>
<feature type="compositionally biased region" description="Low complexity" evidence="3">
    <location>
        <begin position="746"/>
        <end position="769"/>
    </location>
</feature>
<feature type="compositionally biased region" description="Low complexity" evidence="3">
    <location>
        <begin position="50"/>
        <end position="62"/>
    </location>
</feature>
<evidence type="ECO:0000256" key="1">
    <source>
        <dbReference type="ARBA" id="ARBA00023054"/>
    </source>
</evidence>
<evidence type="ECO:0000256" key="3">
    <source>
        <dbReference type="SAM" id="MobiDB-lite"/>
    </source>
</evidence>
<feature type="compositionally biased region" description="Acidic residues" evidence="3">
    <location>
        <begin position="711"/>
        <end position="721"/>
    </location>
</feature>
<feature type="non-terminal residue" evidence="4">
    <location>
        <position position="1"/>
    </location>
</feature>
<feature type="region of interest" description="Disordered" evidence="3">
    <location>
        <begin position="657"/>
        <end position="778"/>
    </location>
</feature>
<feature type="compositionally biased region" description="Polar residues" evidence="3">
    <location>
        <begin position="27"/>
        <end position="43"/>
    </location>
</feature>
<dbReference type="GO" id="GO:0007131">
    <property type="term" value="P:reciprocal meiotic recombination"/>
    <property type="evidence" value="ECO:0007669"/>
    <property type="project" value="TreeGrafter"/>
</dbReference>
<dbReference type="OrthoDB" id="6350175at2759"/>
<accession>S8C1S7</accession>
<gene>
    <name evidence="4" type="ORF">M569_16473</name>
</gene>
<dbReference type="EMBL" id="AUSU01009310">
    <property type="protein sequence ID" value="EPS58341.1"/>
    <property type="molecule type" value="Genomic_DNA"/>
</dbReference>
<sequence>RSVVSENPSNAAAAKPGTPRGGRTRTAAKSDSDSPSPQQNVRSSVDKSPKTIAPKKATATAIGRSPNLSTPPEVRNPSKTITRISKPSELQSQLDTALENIKEANEKLLLAEKEKERAVEESKQWQRNADEANEKLREALAAQKRAEEDSEIEKFRAIELEEANIEATQKKQEEWMKEIEDVRNQHALDVAALFTATQELQKAAQELAMTRDAKIQALSHAEEATKIAEANAERVEALSAELAHVKSLIRSQDESAVTEKDDLLAEAKLEIESLRRELEKAGAKSAEKDQALEQLNVDLEAASMAESYARNLVDELHSRAEELALQSENAKNLERSASLSLESVMKQLERSNDSLHASEVEVAALREKVGLLEIASRRQKSDLDESEHRVKLAKQEVSENGKKIESLNAELETLKEEKNQFLNNEKLAAACVRNLLEEKNKLIDELETSRDEEEKSKKALESLASALHEVSAEARDAKEKLLSSEVEIENYGSQIDDLNLVLQATNEKYESLLYEAKKEIDALTSSVQRSKAESLEEKARMENEVARLADLLEEKALTENEVARLADLLKAAEEEASAAREAQVHWKASSEAAESEIVYLKQVIGDAKAESMKYKESLHDRENELSIMARENEELRQRESDSKDRVEELSKLLDEALKKNGEASDESEEKDYAVLPKVVEFSEENGAETTGNGKLHHEVDDLKTWESCKIEEEEEEEEEEEQLRKEEEHEEEEDSKTEDYYYDEVNNNGGISSSSNGSPSSKQQLQSSSSGGGVNEKKKKKFLQKFGSILKKKGSSSS</sequence>
<name>S8C1S7_9LAMI</name>
<feature type="compositionally biased region" description="Polar residues" evidence="3">
    <location>
        <begin position="1"/>
        <end position="10"/>
    </location>
</feature>
<feature type="region of interest" description="Disordered" evidence="3">
    <location>
        <begin position="1"/>
        <end position="92"/>
    </location>
</feature>
<protein>
    <recommendedName>
        <fullName evidence="6">WEB family protein</fullName>
    </recommendedName>
</protein>
<feature type="compositionally biased region" description="Polar residues" evidence="3">
    <location>
        <begin position="77"/>
        <end position="92"/>
    </location>
</feature>
<comment type="caution">
    <text evidence="4">The sequence shown here is derived from an EMBL/GenBank/DDBJ whole genome shotgun (WGS) entry which is preliminary data.</text>
</comment>
<dbReference type="AlphaFoldDB" id="S8C1S7"/>
<keyword evidence="5" id="KW-1185">Reference proteome</keyword>